<gene>
    <name evidence="1" type="ORF">S03H2_37838</name>
</gene>
<dbReference type="AlphaFoldDB" id="X1HCL8"/>
<accession>X1HCL8</accession>
<protein>
    <submittedName>
        <fullName evidence="1">Uncharacterized protein</fullName>
    </submittedName>
</protein>
<proteinExistence type="predicted"/>
<name>X1HCL8_9ZZZZ</name>
<comment type="caution">
    <text evidence="1">The sequence shown here is derived from an EMBL/GenBank/DDBJ whole genome shotgun (WGS) entry which is preliminary data.</text>
</comment>
<evidence type="ECO:0000313" key="1">
    <source>
        <dbReference type="EMBL" id="GAH51574.1"/>
    </source>
</evidence>
<sequence length="62" mass="7114">MQIEQIESNNSSFPFFGKDKNCLQFSSEQTKNLLFFALMNFIGLLSQNGQFDDVRGLVYSIL</sequence>
<reference evidence="1" key="1">
    <citation type="journal article" date="2014" name="Front. Microbiol.">
        <title>High frequency of phylogenetically diverse reductive dehalogenase-homologous genes in deep subseafloor sedimentary metagenomes.</title>
        <authorList>
            <person name="Kawai M."/>
            <person name="Futagami T."/>
            <person name="Toyoda A."/>
            <person name="Takaki Y."/>
            <person name="Nishi S."/>
            <person name="Hori S."/>
            <person name="Arai W."/>
            <person name="Tsubouchi T."/>
            <person name="Morono Y."/>
            <person name="Uchiyama I."/>
            <person name="Ito T."/>
            <person name="Fujiyama A."/>
            <person name="Inagaki F."/>
            <person name="Takami H."/>
        </authorList>
    </citation>
    <scope>NUCLEOTIDE SEQUENCE</scope>
    <source>
        <strain evidence="1">Expedition CK06-06</strain>
    </source>
</reference>
<dbReference type="EMBL" id="BARU01023304">
    <property type="protein sequence ID" value="GAH51574.1"/>
    <property type="molecule type" value="Genomic_DNA"/>
</dbReference>
<organism evidence="1">
    <name type="scientific">marine sediment metagenome</name>
    <dbReference type="NCBI Taxonomy" id="412755"/>
    <lineage>
        <taxon>unclassified sequences</taxon>
        <taxon>metagenomes</taxon>
        <taxon>ecological metagenomes</taxon>
    </lineage>
</organism>